<evidence type="ECO:0000259" key="7">
    <source>
        <dbReference type="Pfam" id="PF09335"/>
    </source>
</evidence>
<keyword evidence="2 6" id="KW-1003">Cell membrane</keyword>
<protein>
    <recommendedName>
        <fullName evidence="6">TVP38/TMEM64 family membrane protein</fullName>
    </recommendedName>
</protein>
<dbReference type="Pfam" id="PF09335">
    <property type="entry name" value="VTT_dom"/>
    <property type="match status" value="1"/>
</dbReference>
<evidence type="ECO:0000256" key="6">
    <source>
        <dbReference type="RuleBase" id="RU366058"/>
    </source>
</evidence>
<keyword evidence="9" id="KW-1185">Reference proteome</keyword>
<organism evidence="8 9">
    <name type="scientific">Phocicoccus schoeneichii</name>
    <dbReference type="NCBI Taxonomy" id="1812261"/>
    <lineage>
        <taxon>Bacteria</taxon>
        <taxon>Bacillati</taxon>
        <taxon>Bacillota</taxon>
        <taxon>Bacilli</taxon>
        <taxon>Bacillales</taxon>
        <taxon>Salinicoccaceae</taxon>
        <taxon>Phocicoccus</taxon>
    </lineage>
</organism>
<evidence type="ECO:0000256" key="3">
    <source>
        <dbReference type="ARBA" id="ARBA00022692"/>
    </source>
</evidence>
<keyword evidence="3 6" id="KW-0812">Transmembrane</keyword>
<dbReference type="EMBL" id="CAJEWE010000006">
    <property type="protein sequence ID" value="CAD2072866.1"/>
    <property type="molecule type" value="Genomic_DNA"/>
</dbReference>
<dbReference type="AlphaFoldDB" id="A0A6V7R6D2"/>
<dbReference type="PANTHER" id="PTHR12677">
    <property type="entry name" value="GOLGI APPARATUS MEMBRANE PROTEIN TVP38-RELATED"/>
    <property type="match status" value="1"/>
</dbReference>
<keyword evidence="5 6" id="KW-0472">Membrane</keyword>
<name>A0A6V7R6D2_9BACL</name>
<dbReference type="GO" id="GO:0005886">
    <property type="term" value="C:plasma membrane"/>
    <property type="evidence" value="ECO:0007669"/>
    <property type="project" value="UniProtKB-SubCell"/>
</dbReference>
<accession>A0A6V7R6D2</accession>
<feature type="transmembrane region" description="Helical" evidence="6">
    <location>
        <begin position="172"/>
        <end position="189"/>
    </location>
</feature>
<feature type="transmembrane region" description="Helical" evidence="6">
    <location>
        <begin position="24"/>
        <end position="49"/>
    </location>
</feature>
<dbReference type="PANTHER" id="PTHR12677:SF55">
    <property type="entry name" value="UNDECAPRENYL PHOSPHATE TRANSPORTER SAOUHSC_00901-RELATED"/>
    <property type="match status" value="1"/>
</dbReference>
<feature type="transmembrane region" description="Helical" evidence="6">
    <location>
        <begin position="104"/>
        <end position="120"/>
    </location>
</feature>
<sequence>MQHLIELLSTPEGIELVFDRFSQFGILVGLFLVVLESFLPILPLIAIVILNTNSYGLLVGFLISYAGSVTGSYSVFLLARYLFRNRATKYINKHKRLYKMREFIDTRGFSFLFILLSLPFTPSSVVNIITAMSNVSRHVYLYILLASKFVMILSISVIGYDITGFLKSPVRIIISVVFLVLLYVLSKIYQRYIDKKMEG</sequence>
<comment type="caution">
    <text evidence="8">The sequence shown here is derived from an EMBL/GenBank/DDBJ whole genome shotgun (WGS) entry which is preliminary data.</text>
</comment>
<evidence type="ECO:0000256" key="4">
    <source>
        <dbReference type="ARBA" id="ARBA00022989"/>
    </source>
</evidence>
<evidence type="ECO:0000313" key="9">
    <source>
        <dbReference type="Proteomes" id="UP000521032"/>
    </source>
</evidence>
<evidence type="ECO:0000313" key="8">
    <source>
        <dbReference type="EMBL" id="CAD2072866.1"/>
    </source>
</evidence>
<evidence type="ECO:0000256" key="1">
    <source>
        <dbReference type="ARBA" id="ARBA00004651"/>
    </source>
</evidence>
<dbReference type="InterPro" id="IPR015414">
    <property type="entry name" value="TMEM64"/>
</dbReference>
<feature type="transmembrane region" description="Helical" evidence="6">
    <location>
        <begin position="140"/>
        <end position="160"/>
    </location>
</feature>
<keyword evidence="4 6" id="KW-1133">Transmembrane helix</keyword>
<reference evidence="8 9" key="1">
    <citation type="submission" date="2020-07" db="EMBL/GenBank/DDBJ databases">
        <authorList>
            <person name="Criscuolo A."/>
        </authorList>
    </citation>
    <scope>NUCLEOTIDE SEQUENCE [LARGE SCALE GENOMIC DNA]</scope>
    <source>
        <strain evidence="9">CIP 111030</strain>
    </source>
</reference>
<gene>
    <name evidence="8" type="primary">ydjZ_1</name>
    <name evidence="8" type="ORF">JEOSCH030_00463</name>
</gene>
<feature type="transmembrane region" description="Helical" evidence="6">
    <location>
        <begin position="55"/>
        <end position="83"/>
    </location>
</feature>
<dbReference type="Proteomes" id="UP000521032">
    <property type="component" value="Unassembled WGS sequence"/>
</dbReference>
<evidence type="ECO:0000256" key="2">
    <source>
        <dbReference type="ARBA" id="ARBA00022475"/>
    </source>
</evidence>
<comment type="subcellular location">
    <subcellularLocation>
        <location evidence="1 6">Cell membrane</location>
        <topology evidence="1 6">Multi-pass membrane protein</topology>
    </subcellularLocation>
</comment>
<dbReference type="RefSeq" id="WP_186085454.1">
    <property type="nucleotide sequence ID" value="NZ_BMDB01000001.1"/>
</dbReference>
<feature type="domain" description="VTT" evidence="7">
    <location>
        <begin position="46"/>
        <end position="160"/>
    </location>
</feature>
<evidence type="ECO:0000256" key="5">
    <source>
        <dbReference type="ARBA" id="ARBA00023136"/>
    </source>
</evidence>
<dbReference type="InterPro" id="IPR032816">
    <property type="entry name" value="VTT_dom"/>
</dbReference>
<comment type="similarity">
    <text evidence="6">Belongs to the TVP38/TMEM64 family.</text>
</comment>
<proteinExistence type="inferred from homology"/>